<proteinExistence type="predicted"/>
<keyword evidence="2" id="KW-1185">Reference proteome</keyword>
<gene>
    <name evidence="1" type="ORF">ABVK25_000900</name>
</gene>
<accession>A0ABR4BP71</accession>
<organism evidence="1 2">
    <name type="scientific">Lepraria finkii</name>
    <dbReference type="NCBI Taxonomy" id="1340010"/>
    <lineage>
        <taxon>Eukaryota</taxon>
        <taxon>Fungi</taxon>
        <taxon>Dikarya</taxon>
        <taxon>Ascomycota</taxon>
        <taxon>Pezizomycotina</taxon>
        <taxon>Lecanoromycetes</taxon>
        <taxon>OSLEUM clade</taxon>
        <taxon>Lecanoromycetidae</taxon>
        <taxon>Lecanorales</taxon>
        <taxon>Lecanorineae</taxon>
        <taxon>Stereocaulaceae</taxon>
        <taxon>Lepraria</taxon>
    </lineage>
</organism>
<evidence type="ECO:0000313" key="1">
    <source>
        <dbReference type="EMBL" id="KAL2059607.1"/>
    </source>
</evidence>
<sequence length="157" mass="17518">MALWLHDILCHPRSCTSFHDLGPFVLFPDNLAQRMNKLGCQEDLCLGEYSPVSRNRSSTPSTQQEMAISHYPFPGRRQISYGFALVPCEVKLAGTTFDVQRQWSLQVSDASSIKCFEMWDFGPFAVASVPQTCQAGKPELSPFGLADADSAAYRRHV</sequence>
<evidence type="ECO:0000313" key="2">
    <source>
        <dbReference type="Proteomes" id="UP001590951"/>
    </source>
</evidence>
<protein>
    <submittedName>
        <fullName evidence="1">Uncharacterized protein</fullName>
    </submittedName>
</protein>
<dbReference type="EMBL" id="JBHFEH010000001">
    <property type="protein sequence ID" value="KAL2059607.1"/>
    <property type="molecule type" value="Genomic_DNA"/>
</dbReference>
<reference evidence="1 2" key="1">
    <citation type="submission" date="2024-09" db="EMBL/GenBank/DDBJ databases">
        <title>Rethinking Asexuality: The Enigmatic Case of Functional Sexual Genes in Lepraria (Stereocaulaceae).</title>
        <authorList>
            <person name="Doellman M."/>
            <person name="Sun Y."/>
            <person name="Barcenas-Pena A."/>
            <person name="Lumbsch H.T."/>
            <person name="Grewe F."/>
        </authorList>
    </citation>
    <scope>NUCLEOTIDE SEQUENCE [LARGE SCALE GENOMIC DNA]</scope>
    <source>
        <strain evidence="1 2">Grewe 0041</strain>
    </source>
</reference>
<comment type="caution">
    <text evidence="1">The sequence shown here is derived from an EMBL/GenBank/DDBJ whole genome shotgun (WGS) entry which is preliminary data.</text>
</comment>
<dbReference type="Proteomes" id="UP001590951">
    <property type="component" value="Unassembled WGS sequence"/>
</dbReference>
<name>A0ABR4BP71_9LECA</name>